<feature type="short sequence motif" description="DEAH box" evidence="9">
    <location>
        <begin position="282"/>
        <end position="285"/>
    </location>
</feature>
<evidence type="ECO:0000256" key="5">
    <source>
        <dbReference type="ARBA" id="ARBA00023015"/>
    </source>
</evidence>
<dbReference type="Gene3D" id="6.10.140.2230">
    <property type="match status" value="1"/>
</dbReference>
<dbReference type="NCBIfam" id="NF003426">
    <property type="entry name" value="PRK04914.1"/>
    <property type="match status" value="1"/>
</dbReference>
<dbReference type="SMART" id="SM00487">
    <property type="entry name" value="DEXDc"/>
    <property type="match status" value="1"/>
</dbReference>
<dbReference type="InterPro" id="IPR038718">
    <property type="entry name" value="SNF2-like_sf"/>
</dbReference>
<keyword evidence="6 9" id="KW-0238">DNA-binding</keyword>
<dbReference type="Gene3D" id="2.30.30.930">
    <property type="match status" value="1"/>
</dbReference>
<dbReference type="Pfam" id="PF18337">
    <property type="entry name" value="Tudor_RapA"/>
    <property type="match status" value="1"/>
</dbReference>
<dbReference type="Pfam" id="PF00176">
    <property type="entry name" value="SNF2-rel_dom"/>
    <property type="match status" value="1"/>
</dbReference>
<dbReference type="GO" id="GO:0006355">
    <property type="term" value="P:regulation of DNA-templated transcription"/>
    <property type="evidence" value="ECO:0007669"/>
    <property type="project" value="UniProtKB-UniRule"/>
</dbReference>
<dbReference type="Proteomes" id="UP000094379">
    <property type="component" value="Unassembled WGS sequence"/>
</dbReference>
<comment type="subunit">
    <text evidence="9">Interacts with the RNAP. Has a higher affinity for the core RNAP than for the holoenzyme. Its ATPase activity is stimulated by binding to RNAP.</text>
</comment>
<dbReference type="Pfam" id="PF12137">
    <property type="entry name" value="RapA_C"/>
    <property type="match status" value="1"/>
</dbReference>
<dbReference type="HAMAP" id="MF_01821">
    <property type="entry name" value="Helicase_RapA"/>
    <property type="match status" value="1"/>
</dbReference>
<keyword evidence="5 9" id="KW-0805">Transcription regulation</keyword>
<dbReference type="Gene3D" id="6.10.140.1500">
    <property type="match status" value="1"/>
</dbReference>
<dbReference type="InterPro" id="IPR014001">
    <property type="entry name" value="Helicase_ATP-bd"/>
</dbReference>
<comment type="function">
    <text evidence="9">Transcription regulator that activates transcription by stimulating RNA polymerase (RNAP) recycling in case of stress conditions such as supercoiled DNA or high salt concentrations. Probably acts by releasing the RNAP, when it is trapped or immobilized on tightly supercoiled DNA. Does not activate transcription on linear DNA. Probably not involved in DNA repair.</text>
</comment>
<keyword evidence="4 9" id="KW-0067">ATP-binding</keyword>
<evidence type="ECO:0000259" key="11">
    <source>
        <dbReference type="PROSITE" id="PS51194"/>
    </source>
</evidence>
<proteinExistence type="inferred from homology"/>
<feature type="domain" description="Helicase ATP-binding" evidence="10">
    <location>
        <begin position="165"/>
        <end position="336"/>
    </location>
</feature>
<dbReference type="Pfam" id="PF18339">
    <property type="entry name" value="Tudor_1_RapA"/>
    <property type="match status" value="1"/>
</dbReference>
<dbReference type="InterPro" id="IPR049730">
    <property type="entry name" value="SNF2/RAD54-like_C"/>
</dbReference>
<dbReference type="STRING" id="291169.A9E74_01518"/>
<evidence type="ECO:0000256" key="1">
    <source>
        <dbReference type="ARBA" id="ARBA00022741"/>
    </source>
</evidence>
<keyword evidence="2 9" id="KW-0378">Hydrolase</keyword>
<dbReference type="InterPro" id="IPR057342">
    <property type="entry name" value="DEXDc_RapA"/>
</dbReference>
<evidence type="ECO:0000256" key="2">
    <source>
        <dbReference type="ARBA" id="ARBA00022801"/>
    </source>
</evidence>
<accession>A0A1E3GTX0</accession>
<keyword evidence="8 9" id="KW-0804">Transcription</keyword>
<keyword evidence="3 9" id="KW-0347">Helicase</keyword>
<dbReference type="CDD" id="cd18793">
    <property type="entry name" value="SF2_C_SNF"/>
    <property type="match status" value="1"/>
</dbReference>
<evidence type="ECO:0000313" key="13">
    <source>
        <dbReference type="Proteomes" id="UP000094379"/>
    </source>
</evidence>
<dbReference type="AlphaFoldDB" id="A0A1E3GTX0"/>
<gene>
    <name evidence="9 12" type="primary">rapA</name>
    <name evidence="12" type="ORF">A9E74_01518</name>
</gene>
<evidence type="ECO:0000256" key="4">
    <source>
        <dbReference type="ARBA" id="ARBA00022840"/>
    </source>
</evidence>
<comment type="similarity">
    <text evidence="9">Belongs to the SNF2/RAD54 helicase family. RapA subfamily.</text>
</comment>
<dbReference type="InterPro" id="IPR001650">
    <property type="entry name" value="Helicase_C-like"/>
</dbReference>
<name>A0A1E3GTX0_9GAMM</name>
<dbReference type="PROSITE" id="PS51192">
    <property type="entry name" value="HELICASE_ATP_BIND_1"/>
    <property type="match status" value="1"/>
</dbReference>
<dbReference type="SUPFAM" id="SSF52540">
    <property type="entry name" value="P-loop containing nucleoside triphosphate hydrolases"/>
    <property type="match status" value="2"/>
</dbReference>
<dbReference type="CDD" id="cd18011">
    <property type="entry name" value="DEXDc_RapA"/>
    <property type="match status" value="1"/>
</dbReference>
<dbReference type="PATRIC" id="fig|291169.3.peg.1524"/>
<dbReference type="PROSITE" id="PS51194">
    <property type="entry name" value="HELICASE_CTER"/>
    <property type="match status" value="1"/>
</dbReference>
<comment type="caution">
    <text evidence="12">The sequence shown here is derived from an EMBL/GenBank/DDBJ whole genome shotgun (WGS) entry which is preliminary data.</text>
</comment>
<evidence type="ECO:0000259" key="10">
    <source>
        <dbReference type="PROSITE" id="PS51192"/>
    </source>
</evidence>
<dbReference type="GO" id="GO:0004386">
    <property type="term" value="F:helicase activity"/>
    <property type="evidence" value="ECO:0007669"/>
    <property type="project" value="UniProtKB-UniRule"/>
</dbReference>
<dbReference type="SMART" id="SM00490">
    <property type="entry name" value="HELICc"/>
    <property type="match status" value="1"/>
</dbReference>
<dbReference type="GO" id="GO:0016817">
    <property type="term" value="F:hydrolase activity, acting on acid anhydrides"/>
    <property type="evidence" value="ECO:0007669"/>
    <property type="project" value="InterPro"/>
</dbReference>
<dbReference type="Gene3D" id="2.30.30.140">
    <property type="match status" value="1"/>
</dbReference>
<keyword evidence="13" id="KW-1185">Reference proteome</keyword>
<dbReference type="InterPro" id="IPR023949">
    <property type="entry name" value="Helicase_RapA"/>
</dbReference>
<evidence type="ECO:0000256" key="7">
    <source>
        <dbReference type="ARBA" id="ARBA00023159"/>
    </source>
</evidence>
<dbReference type="InterPro" id="IPR027417">
    <property type="entry name" value="P-loop_NTPase"/>
</dbReference>
<evidence type="ECO:0000256" key="6">
    <source>
        <dbReference type="ARBA" id="ARBA00023125"/>
    </source>
</evidence>
<evidence type="ECO:0000313" key="12">
    <source>
        <dbReference type="EMBL" id="ODN66821.1"/>
    </source>
</evidence>
<dbReference type="Pfam" id="PF00271">
    <property type="entry name" value="Helicase_C"/>
    <property type="match status" value="1"/>
</dbReference>
<protein>
    <recommendedName>
        <fullName evidence="9">RNA polymerase-associated protein RapA</fullName>
        <ecNumber evidence="9">3.6.4.-</ecNumber>
    </recommendedName>
    <alternativeName>
        <fullName evidence="9">ATP-dependent helicase HepA</fullName>
    </alternativeName>
</protein>
<dbReference type="Gene3D" id="3.40.50.300">
    <property type="entry name" value="P-loop containing nucleotide triphosphate hydrolases"/>
    <property type="match status" value="1"/>
</dbReference>
<feature type="domain" description="Helicase C-terminal" evidence="11">
    <location>
        <begin position="474"/>
        <end position="642"/>
    </location>
</feature>
<evidence type="ECO:0000256" key="8">
    <source>
        <dbReference type="ARBA" id="ARBA00023163"/>
    </source>
</evidence>
<dbReference type="InterPro" id="IPR000330">
    <property type="entry name" value="SNF2_N"/>
</dbReference>
<dbReference type="PANTHER" id="PTHR45766">
    <property type="entry name" value="DNA ANNEALING HELICASE AND ENDONUCLEASE ZRANB3 FAMILY MEMBER"/>
    <property type="match status" value="1"/>
</dbReference>
<dbReference type="Gene3D" id="3.40.50.10810">
    <property type="entry name" value="Tandem AAA-ATPase domain"/>
    <property type="match status" value="1"/>
</dbReference>
<dbReference type="InterPro" id="IPR022737">
    <property type="entry name" value="RapA_C"/>
</dbReference>
<reference evidence="12 13" key="1">
    <citation type="submission" date="2016-07" db="EMBL/GenBank/DDBJ databases">
        <title>Draft Genome Sequence of Methylophaga muralis Bur 1.</title>
        <authorList>
            <person name="Vasilenko O.V."/>
            <person name="Doronina N.V."/>
            <person name="Shmareva M.N."/>
            <person name="Tarlachkov S.V."/>
            <person name="Mustakhimov I."/>
            <person name="Trotsenko Y.A."/>
        </authorList>
    </citation>
    <scope>NUCLEOTIDE SEQUENCE [LARGE SCALE GENOMIC DNA]</scope>
    <source>
        <strain evidence="12 13">Bur 1</strain>
    </source>
</reference>
<dbReference type="PANTHER" id="PTHR45766:SF6">
    <property type="entry name" value="SWI_SNF-RELATED MATRIX-ASSOCIATED ACTIN-DEPENDENT REGULATOR OF CHROMATIN SUBFAMILY A-LIKE PROTEIN 1"/>
    <property type="match status" value="1"/>
</dbReference>
<sequence length="952" mass="107975">MSELSFAVGQRWVSNSEAELGLGIITEVTGRRIEIAFPAADEQRSYAANNAPLSRVDYSVGEQVKTRNGQQFTISEKHPLNGCVIYQGESANGEAISIHEMDLDSYVQFSQATDRLFAGQIDKNRQFQLRLRTHQFSHRLHQSPVFGLLGARVQCLPHQFYIASQMANCISTRVLLADEVGLGKTIEAGLIMHQQILQGRASRVLVIVPSALVHQWLVEMLRRFNLAFTVIDAERYEALVELDEGNAFDSAQLVLTDLQTLEAHPAMQHDVLQASWDMLVVDEAHHLQWHVEQSSEGYQLVEKLAGQIASVLLLTATPEQLGMDSHFARLRLLDPDRYYDLDLFREEQQKYQQISLLLDQLMAVESASEFAANKSLNKDLAGYLDKTLLKALSSADEFEASREQAKQQFLDQFGTGRILFRNTRDTVKGFPERQLTTFPLDAPESFSPENNSELTHLVQPETLLGENWLELDPRVDWLIDWLKQHRGEKTLLITANAETAQQLELHLRLQHGVRSSVFHEHMTLINRDRAAAFFADDEEGAQILICSEIGSEGRNFQFCSYLVLFDLPLNPDLLEQRIGRLDRIGQRNTVNIVLPFYQNTAQQLLLDWYHQGLNAFESVCKTGSALREQFAERLEQCLQDPADKKAFAKLLKDTQKAEQQLRENLSQGRDRLLTMNSYDEFAAKEILMQVDEASSPLELADFMDDFFDAYGVEQQAHSADSIILQRGDELRSDEIDLPEDGLTATYQRARALSREDMAFLSWEHPLVLSAMDAVISSDLGNTAFCQLKSNLVPAGSLLLEVAFVMHCPAPKQFNITRFIPESYLRLVIDEKGRQLEDQLAEQDMNQLAGRIPKHTAQQMVQVARERIDSLIDSSKKVAVKHQKHLIEQAIGSMTQLTDNEIQRLQHLAEKNSHIKPAEIEAMQAQQQQLQQFLQHAELKLDALRLIIVTEAE</sequence>
<dbReference type="RefSeq" id="WP_069295983.1">
    <property type="nucleotide sequence ID" value="NZ_MCRI01000013.1"/>
</dbReference>
<feature type="binding site" evidence="9">
    <location>
        <begin position="178"/>
        <end position="185"/>
    </location>
    <ligand>
        <name>ATP</name>
        <dbReference type="ChEBI" id="CHEBI:30616"/>
    </ligand>
</feature>
<organism evidence="12 13">
    <name type="scientific">Methylophaga muralis</name>
    <dbReference type="NCBI Taxonomy" id="291169"/>
    <lineage>
        <taxon>Bacteria</taxon>
        <taxon>Pseudomonadati</taxon>
        <taxon>Pseudomonadota</taxon>
        <taxon>Gammaproteobacteria</taxon>
        <taxon>Thiotrichales</taxon>
        <taxon>Piscirickettsiaceae</taxon>
        <taxon>Methylophaga</taxon>
    </lineage>
</organism>
<keyword evidence="7 9" id="KW-0010">Activator</keyword>
<evidence type="ECO:0000256" key="3">
    <source>
        <dbReference type="ARBA" id="ARBA00022806"/>
    </source>
</evidence>
<evidence type="ECO:0000256" key="9">
    <source>
        <dbReference type="HAMAP-Rule" id="MF_01821"/>
    </source>
</evidence>
<keyword evidence="1 9" id="KW-0547">Nucleotide-binding</keyword>
<dbReference type="InterPro" id="IPR040766">
    <property type="entry name" value="Tudor_2_RapA"/>
</dbReference>
<dbReference type="GO" id="GO:0003677">
    <property type="term" value="F:DNA binding"/>
    <property type="evidence" value="ECO:0007669"/>
    <property type="project" value="UniProtKB-KW"/>
</dbReference>
<dbReference type="EC" id="3.6.4.-" evidence="9"/>
<dbReference type="GO" id="GO:0005524">
    <property type="term" value="F:ATP binding"/>
    <property type="evidence" value="ECO:0007669"/>
    <property type="project" value="UniProtKB-UniRule"/>
</dbReference>
<dbReference type="Gene3D" id="3.30.360.80">
    <property type="match status" value="1"/>
</dbReference>
<dbReference type="InterPro" id="IPR040765">
    <property type="entry name" value="Tudor_1_RapA"/>
</dbReference>
<dbReference type="EMBL" id="MCRI01000013">
    <property type="protein sequence ID" value="ODN66821.1"/>
    <property type="molecule type" value="Genomic_DNA"/>
</dbReference>